<evidence type="ECO:0000256" key="13">
    <source>
        <dbReference type="ARBA" id="ARBA00023242"/>
    </source>
</evidence>
<feature type="region of interest" description="Disordered" evidence="14">
    <location>
        <begin position="134"/>
        <end position="184"/>
    </location>
</feature>
<dbReference type="Gene3D" id="1.20.5.170">
    <property type="match status" value="1"/>
</dbReference>
<proteinExistence type="inferred from homology"/>
<reference evidence="16 17" key="1">
    <citation type="submission" date="2023-01" db="EMBL/GenBank/DDBJ databases">
        <authorList>
            <person name="Whitehead M."/>
        </authorList>
    </citation>
    <scope>NUCLEOTIDE SEQUENCE [LARGE SCALE GENOMIC DNA]</scope>
</reference>
<protein>
    <recommendedName>
        <fullName evidence="15">BZIP domain-containing protein</fullName>
    </recommendedName>
</protein>
<comment type="subcellular location">
    <subcellularLocation>
        <location evidence="1">Endoplasmic reticulum membrane</location>
        <topology evidence="1">Single-pass type II membrane protein</topology>
    </subcellularLocation>
</comment>
<evidence type="ECO:0000256" key="4">
    <source>
        <dbReference type="ARBA" id="ARBA00022824"/>
    </source>
</evidence>
<keyword evidence="3" id="KW-0812">Transmembrane</keyword>
<keyword evidence="11" id="KW-0804">Transcription</keyword>
<keyword evidence="4" id="KW-0256">Endoplasmic reticulum</keyword>
<evidence type="ECO:0000256" key="2">
    <source>
        <dbReference type="ARBA" id="ARBA00009050"/>
    </source>
</evidence>
<keyword evidence="6" id="KW-1133">Transmembrane helix</keyword>
<feature type="compositionally biased region" description="Basic and acidic residues" evidence="14">
    <location>
        <begin position="159"/>
        <end position="180"/>
    </location>
</feature>
<dbReference type="FunFam" id="1.20.5.170:FF:000042">
    <property type="entry name" value="Cyclic AMP-responsive element-binding protein 3-like protein 3"/>
    <property type="match status" value="1"/>
</dbReference>
<evidence type="ECO:0000256" key="7">
    <source>
        <dbReference type="ARBA" id="ARBA00023015"/>
    </source>
</evidence>
<feature type="compositionally biased region" description="Polar residues" evidence="14">
    <location>
        <begin position="74"/>
        <end position="87"/>
    </location>
</feature>
<keyword evidence="9" id="KW-0472">Membrane</keyword>
<feature type="compositionally biased region" description="Acidic residues" evidence="14">
    <location>
        <begin position="134"/>
        <end position="158"/>
    </location>
</feature>
<evidence type="ECO:0000256" key="5">
    <source>
        <dbReference type="ARBA" id="ARBA00022968"/>
    </source>
</evidence>
<dbReference type="GO" id="GO:0005789">
    <property type="term" value="C:endoplasmic reticulum membrane"/>
    <property type="evidence" value="ECO:0007669"/>
    <property type="project" value="UniProtKB-SubCell"/>
</dbReference>
<keyword evidence="12" id="KW-0325">Glycoprotein</keyword>
<evidence type="ECO:0000256" key="11">
    <source>
        <dbReference type="ARBA" id="ARBA00023163"/>
    </source>
</evidence>
<dbReference type="InterPro" id="IPR051381">
    <property type="entry name" value="CREB_ATF_subfamily"/>
</dbReference>
<dbReference type="AlphaFoldDB" id="A0AAV0XMP3"/>
<dbReference type="CDD" id="cd14689">
    <property type="entry name" value="bZIP_CREB3"/>
    <property type="match status" value="1"/>
</dbReference>
<evidence type="ECO:0000256" key="12">
    <source>
        <dbReference type="ARBA" id="ARBA00023180"/>
    </source>
</evidence>
<accession>A0AAV0XMP3</accession>
<evidence type="ECO:0000256" key="1">
    <source>
        <dbReference type="ARBA" id="ARBA00004648"/>
    </source>
</evidence>
<dbReference type="InterPro" id="IPR004827">
    <property type="entry name" value="bZIP"/>
</dbReference>
<name>A0AAV0XMP3_9HEMI</name>
<evidence type="ECO:0000256" key="6">
    <source>
        <dbReference type="ARBA" id="ARBA00022989"/>
    </source>
</evidence>
<dbReference type="GO" id="GO:0000981">
    <property type="term" value="F:DNA-binding transcription factor activity, RNA polymerase II-specific"/>
    <property type="evidence" value="ECO:0007669"/>
    <property type="project" value="TreeGrafter"/>
</dbReference>
<feature type="region of interest" description="Disordered" evidence="14">
    <location>
        <begin position="74"/>
        <end position="113"/>
    </location>
</feature>
<evidence type="ECO:0000259" key="15">
    <source>
        <dbReference type="PROSITE" id="PS50217"/>
    </source>
</evidence>
<keyword evidence="10" id="KW-0010">Activator</keyword>
<evidence type="ECO:0000256" key="10">
    <source>
        <dbReference type="ARBA" id="ARBA00023159"/>
    </source>
</evidence>
<evidence type="ECO:0000256" key="8">
    <source>
        <dbReference type="ARBA" id="ARBA00023125"/>
    </source>
</evidence>
<dbReference type="GO" id="GO:0005634">
    <property type="term" value="C:nucleus"/>
    <property type="evidence" value="ECO:0007669"/>
    <property type="project" value="UniProtKB-ARBA"/>
</dbReference>
<dbReference type="GO" id="GO:0000978">
    <property type="term" value="F:RNA polymerase II cis-regulatory region sequence-specific DNA binding"/>
    <property type="evidence" value="ECO:0007669"/>
    <property type="project" value="TreeGrafter"/>
</dbReference>
<sequence length="560" mass="62818">MSADGKCPLSIVDMLLNDTSTLDVFDKPAPDGEAERAMNWDLGNDNFLDSLLKMENLNDSEPFEFLSSNDDFMSSAATTPRSYDNAESSSCSDSGLSSVDNMPFNPISESSKSDDAVTKMDFIYDSFVKEEIVDIGEEEEEIDEEEEEIDEEDEDIDDDKNQENDEETNNKDNHILEEKPTIIQQPQLLKTTPRTVVISPKQSKGPIAISKNLSKPVFIPINLSNVKTIKVVNQNGKTINADAFRRLQSINNGRRIFVRNNGSMVSKSMPALKQTKVVMSECTSDESDSMYPRLHLSNEERKLMEKEGIKLPTHYPLTKHEERDLKRIRRKIRNKISAQDSRKRKKEYVDGLEERVKQCSDDNSQLIKKVCTLQTENERLKAALKRLQNAIAPGGTTAQPATCLLVLMMSLALIAAPNLRPIATDEKDVMSIEGQESNTAVPGRSRNLLFSKSGSPLSTTNLKDMLNMVANGSSADGQSDTIMAELGELLDFNNLSRNKDHDYSRTSMDDYYIPESDDGWTKAEKRPAPSEWINELITPVVKSKRDTERVILVSSDSESY</sequence>
<evidence type="ECO:0000256" key="14">
    <source>
        <dbReference type="SAM" id="MobiDB-lite"/>
    </source>
</evidence>
<dbReference type="Pfam" id="PF00170">
    <property type="entry name" value="bZIP_1"/>
    <property type="match status" value="1"/>
</dbReference>
<dbReference type="PANTHER" id="PTHR45996:SF3">
    <property type="entry name" value="CREB-H TRANSCRIPTION FACTOR HOMOLOG LET-607"/>
    <property type="match status" value="1"/>
</dbReference>
<dbReference type="SUPFAM" id="SSF57959">
    <property type="entry name" value="Leucine zipper domain"/>
    <property type="match status" value="1"/>
</dbReference>
<comment type="similarity">
    <text evidence="2">Belongs to the bZIP family. ATF subfamily.</text>
</comment>
<dbReference type="PROSITE" id="PS50217">
    <property type="entry name" value="BZIP"/>
    <property type="match status" value="1"/>
</dbReference>
<keyword evidence="5" id="KW-0735">Signal-anchor</keyword>
<evidence type="ECO:0000313" key="16">
    <source>
        <dbReference type="EMBL" id="CAI6369593.1"/>
    </source>
</evidence>
<feature type="domain" description="BZIP" evidence="15">
    <location>
        <begin position="324"/>
        <end position="387"/>
    </location>
</feature>
<feature type="compositionally biased region" description="Low complexity" evidence="14">
    <location>
        <begin position="88"/>
        <end position="98"/>
    </location>
</feature>
<dbReference type="EMBL" id="CARXXK010000005">
    <property type="protein sequence ID" value="CAI6369593.1"/>
    <property type="molecule type" value="Genomic_DNA"/>
</dbReference>
<dbReference type="InterPro" id="IPR046347">
    <property type="entry name" value="bZIP_sf"/>
</dbReference>
<keyword evidence="17" id="KW-1185">Reference proteome</keyword>
<keyword evidence="13" id="KW-0539">Nucleus</keyword>
<dbReference type="PANTHER" id="PTHR45996">
    <property type="entry name" value="AGAP001464-PB"/>
    <property type="match status" value="1"/>
</dbReference>
<dbReference type="Proteomes" id="UP001160148">
    <property type="component" value="Unassembled WGS sequence"/>
</dbReference>
<comment type="caution">
    <text evidence="16">The sequence shown here is derived from an EMBL/GenBank/DDBJ whole genome shotgun (WGS) entry which is preliminary data.</text>
</comment>
<organism evidence="16 17">
    <name type="scientific">Macrosiphum euphorbiae</name>
    <name type="common">potato aphid</name>
    <dbReference type="NCBI Taxonomy" id="13131"/>
    <lineage>
        <taxon>Eukaryota</taxon>
        <taxon>Metazoa</taxon>
        <taxon>Ecdysozoa</taxon>
        <taxon>Arthropoda</taxon>
        <taxon>Hexapoda</taxon>
        <taxon>Insecta</taxon>
        <taxon>Pterygota</taxon>
        <taxon>Neoptera</taxon>
        <taxon>Paraneoptera</taxon>
        <taxon>Hemiptera</taxon>
        <taxon>Sternorrhyncha</taxon>
        <taxon>Aphidomorpha</taxon>
        <taxon>Aphidoidea</taxon>
        <taxon>Aphididae</taxon>
        <taxon>Macrosiphini</taxon>
        <taxon>Macrosiphum</taxon>
    </lineage>
</organism>
<evidence type="ECO:0000256" key="9">
    <source>
        <dbReference type="ARBA" id="ARBA00023136"/>
    </source>
</evidence>
<evidence type="ECO:0000313" key="17">
    <source>
        <dbReference type="Proteomes" id="UP001160148"/>
    </source>
</evidence>
<keyword evidence="7" id="KW-0805">Transcription regulation</keyword>
<dbReference type="SMART" id="SM00338">
    <property type="entry name" value="BRLZ"/>
    <property type="match status" value="1"/>
</dbReference>
<evidence type="ECO:0000256" key="3">
    <source>
        <dbReference type="ARBA" id="ARBA00022692"/>
    </source>
</evidence>
<gene>
    <name evidence="16" type="ORF">MEUPH1_LOCUS23817</name>
</gene>
<keyword evidence="8" id="KW-0238">DNA-binding</keyword>